<evidence type="ECO:0000313" key="8">
    <source>
        <dbReference type="Proteomes" id="UP000184749"/>
    </source>
</evidence>
<dbReference type="SUPFAM" id="SSF88659">
    <property type="entry name" value="Sigma3 and sigma4 domains of RNA polymerase sigma factors"/>
    <property type="match status" value="1"/>
</dbReference>
<accession>A0A1L5NL52</accession>
<evidence type="ECO:0000313" key="7">
    <source>
        <dbReference type="EMBL" id="APO68579.1"/>
    </source>
</evidence>
<dbReference type="Pfam" id="PF08281">
    <property type="entry name" value="Sigma70_r4_2"/>
    <property type="match status" value="1"/>
</dbReference>
<dbReference type="InterPro" id="IPR039425">
    <property type="entry name" value="RNA_pol_sigma-70-like"/>
</dbReference>
<dbReference type="InterPro" id="IPR013324">
    <property type="entry name" value="RNA_pol_sigma_r3/r4-like"/>
</dbReference>
<dbReference type="GO" id="GO:0016987">
    <property type="term" value="F:sigma factor activity"/>
    <property type="evidence" value="ECO:0007669"/>
    <property type="project" value="UniProtKB-KW"/>
</dbReference>
<dbReference type="NCBIfam" id="TIGR02937">
    <property type="entry name" value="sigma70-ECF"/>
    <property type="match status" value="1"/>
</dbReference>
<dbReference type="PANTHER" id="PTHR43133:SF25">
    <property type="entry name" value="RNA POLYMERASE SIGMA FACTOR RFAY-RELATED"/>
    <property type="match status" value="1"/>
</dbReference>
<dbReference type="GO" id="GO:0003677">
    <property type="term" value="F:DNA binding"/>
    <property type="evidence" value="ECO:0007669"/>
    <property type="project" value="InterPro"/>
</dbReference>
<keyword evidence="3" id="KW-0731">Sigma factor</keyword>
<evidence type="ECO:0000256" key="1">
    <source>
        <dbReference type="ARBA" id="ARBA00010641"/>
    </source>
</evidence>
<dbReference type="Proteomes" id="UP000184749">
    <property type="component" value="Chromosome"/>
</dbReference>
<dbReference type="InterPro" id="IPR014284">
    <property type="entry name" value="RNA_pol_sigma-70_dom"/>
</dbReference>
<sequence>MVLGGTAMQCPSLEDEIVALRPVMQAFAHRFTRSDADAEDLAQETVLRALGHLDHFTPGTSLKSWMFTILRNQYCSQYKRSKRYRLASDISEGSFENSVPSDQDWPLRLKDVSEAIDRLPKHMRQALMLVVSGRSYADAAKDCGCEIGTIKSRVGRARMALMVALDEASFSEAATR</sequence>
<dbReference type="AlphaFoldDB" id="A0A1L5NL52"/>
<keyword evidence="2" id="KW-0805">Transcription regulation</keyword>
<reference evidence="7 8" key="1">
    <citation type="submission" date="2016-09" db="EMBL/GenBank/DDBJ databases">
        <title>The complete genome sequences of Rhizobium gallicum, symbiovars gallicum and phaseoli, symbionts associated to common bean (Phaseolus vulgaris).</title>
        <authorList>
            <person name="Bustos P."/>
            <person name="Santamaria R.I."/>
            <person name="Perez-Carrascal O.M."/>
            <person name="Juarez S."/>
            <person name="Lozano L."/>
            <person name="Martinez-Flores I."/>
            <person name="Martinez-Romero E."/>
            <person name="Cevallos M."/>
            <person name="Romero D."/>
            <person name="Davila G."/>
            <person name="Gonzalez V."/>
        </authorList>
    </citation>
    <scope>NUCLEOTIDE SEQUENCE [LARGE SCALE GENOMIC DNA]</scope>
    <source>
        <strain evidence="7 8">IE4872</strain>
    </source>
</reference>
<dbReference type="InterPro" id="IPR013249">
    <property type="entry name" value="RNA_pol_sigma70_r4_t2"/>
</dbReference>
<comment type="similarity">
    <text evidence="1">Belongs to the sigma-70 factor family. ECF subfamily.</text>
</comment>
<dbReference type="PANTHER" id="PTHR43133">
    <property type="entry name" value="RNA POLYMERASE ECF-TYPE SIGMA FACTO"/>
    <property type="match status" value="1"/>
</dbReference>
<dbReference type="STRING" id="56730.IE4872_CH02977"/>
<evidence type="ECO:0000256" key="4">
    <source>
        <dbReference type="ARBA" id="ARBA00023163"/>
    </source>
</evidence>
<name>A0A1L5NL52_9HYPH</name>
<organism evidence="7 8">
    <name type="scientific">Rhizobium gallicum</name>
    <dbReference type="NCBI Taxonomy" id="56730"/>
    <lineage>
        <taxon>Bacteria</taxon>
        <taxon>Pseudomonadati</taxon>
        <taxon>Pseudomonadota</taxon>
        <taxon>Alphaproteobacteria</taxon>
        <taxon>Hyphomicrobiales</taxon>
        <taxon>Rhizobiaceae</taxon>
        <taxon>Rhizobium/Agrobacterium group</taxon>
        <taxon>Rhizobium</taxon>
    </lineage>
</organism>
<dbReference type="Pfam" id="PF04542">
    <property type="entry name" value="Sigma70_r2"/>
    <property type="match status" value="1"/>
</dbReference>
<proteinExistence type="inferred from homology"/>
<dbReference type="GO" id="GO:0006352">
    <property type="term" value="P:DNA-templated transcription initiation"/>
    <property type="evidence" value="ECO:0007669"/>
    <property type="project" value="InterPro"/>
</dbReference>
<evidence type="ECO:0000256" key="3">
    <source>
        <dbReference type="ARBA" id="ARBA00023082"/>
    </source>
</evidence>
<dbReference type="InterPro" id="IPR007627">
    <property type="entry name" value="RNA_pol_sigma70_r2"/>
</dbReference>
<dbReference type="Gene3D" id="1.10.1740.10">
    <property type="match status" value="1"/>
</dbReference>
<gene>
    <name evidence="7" type="ORF">IE4872_CH02977</name>
</gene>
<protein>
    <submittedName>
        <fullName evidence="7">RNA polymerase sigma factor protein</fullName>
    </submittedName>
</protein>
<dbReference type="InterPro" id="IPR013325">
    <property type="entry name" value="RNA_pol_sigma_r2"/>
</dbReference>
<feature type="domain" description="RNA polymerase sigma-70 region 2" evidence="5">
    <location>
        <begin position="19"/>
        <end position="83"/>
    </location>
</feature>
<dbReference type="InterPro" id="IPR036388">
    <property type="entry name" value="WH-like_DNA-bd_sf"/>
</dbReference>
<keyword evidence="4" id="KW-0804">Transcription</keyword>
<dbReference type="SUPFAM" id="SSF88946">
    <property type="entry name" value="Sigma2 domain of RNA polymerase sigma factors"/>
    <property type="match status" value="1"/>
</dbReference>
<evidence type="ECO:0000259" key="5">
    <source>
        <dbReference type="Pfam" id="PF04542"/>
    </source>
</evidence>
<evidence type="ECO:0000259" key="6">
    <source>
        <dbReference type="Pfam" id="PF08281"/>
    </source>
</evidence>
<dbReference type="Gene3D" id="1.10.10.10">
    <property type="entry name" value="Winged helix-like DNA-binding domain superfamily/Winged helix DNA-binding domain"/>
    <property type="match status" value="1"/>
</dbReference>
<evidence type="ECO:0000256" key="2">
    <source>
        <dbReference type="ARBA" id="ARBA00023015"/>
    </source>
</evidence>
<dbReference type="EMBL" id="CP017101">
    <property type="protein sequence ID" value="APO68579.1"/>
    <property type="molecule type" value="Genomic_DNA"/>
</dbReference>
<feature type="domain" description="RNA polymerase sigma factor 70 region 4 type 2" evidence="6">
    <location>
        <begin position="111"/>
        <end position="161"/>
    </location>
</feature>